<dbReference type="Gene3D" id="1.10.645.10">
    <property type="entry name" value="Cytochrome-c3 Hydrogenase, chain B"/>
    <property type="match status" value="1"/>
</dbReference>
<evidence type="ECO:0000256" key="4">
    <source>
        <dbReference type="ARBA" id="ARBA00022723"/>
    </source>
</evidence>
<accession>A0ABS1GJ25</accession>
<evidence type="ECO:0000313" key="6">
    <source>
        <dbReference type="EMBL" id="MBK3332923.1"/>
    </source>
</evidence>
<evidence type="ECO:0000256" key="5">
    <source>
        <dbReference type="ARBA" id="ARBA00023002"/>
    </source>
</evidence>
<dbReference type="PANTHER" id="PTHR43600">
    <property type="entry name" value="COENZYME F420 HYDROGENASE, SUBUNIT ALPHA"/>
    <property type="match status" value="1"/>
</dbReference>
<dbReference type="InterPro" id="IPR001501">
    <property type="entry name" value="Ni-dep_hyd_lsu"/>
</dbReference>
<dbReference type="InterPro" id="IPR018194">
    <property type="entry name" value="Ni-dep_hyd_lsu_Ni_BS"/>
</dbReference>
<comment type="cofactor">
    <cofactor evidence="1">
        <name>Ni(2+)</name>
        <dbReference type="ChEBI" id="CHEBI:49786"/>
    </cofactor>
</comment>
<evidence type="ECO:0000256" key="1">
    <source>
        <dbReference type="ARBA" id="ARBA00001967"/>
    </source>
</evidence>
<dbReference type="Proteomes" id="UP000772812">
    <property type="component" value="Unassembled WGS sequence"/>
</dbReference>
<dbReference type="InterPro" id="IPR029014">
    <property type="entry name" value="NiFe-Hase_large"/>
</dbReference>
<evidence type="ECO:0000313" key="7">
    <source>
        <dbReference type="Proteomes" id="UP000772812"/>
    </source>
</evidence>
<keyword evidence="5" id="KW-0560">Oxidoreductase</keyword>
<dbReference type="PROSITE" id="PS00508">
    <property type="entry name" value="NI_HGENASE_L_2"/>
    <property type="match status" value="1"/>
</dbReference>
<dbReference type="PANTHER" id="PTHR43600:SF2">
    <property type="entry name" value="F420-NON-REDUCING HYDROGENASE VHU SUBUNIT A"/>
    <property type="match status" value="1"/>
</dbReference>
<name>A0ABS1GJ25_9AQUI</name>
<protein>
    <submittedName>
        <fullName evidence="6">Ni/Fe hydrogenase subunit alpha</fullName>
    </submittedName>
</protein>
<proteinExistence type="inferred from homology"/>
<dbReference type="EMBL" id="JAACYA010000002">
    <property type="protein sequence ID" value="MBK3332923.1"/>
    <property type="molecule type" value="Genomic_DNA"/>
</dbReference>
<sequence length="429" mass="48950">MKKIDILTRVEGEGRIWIEIDNGKIKDVILNIFEAPRFIEGILKGKDFSVIPDITARICGICPVAYQMSSVQAVEDAFDVAVSQETERLRRIFYHGEWIQSHAIHVFFLHLPDFFGKSSIFEIAKENRELFLDGLKIKEAGSKIIEKIGGRVSHPVSVVAGGFTKYPEKGELEELIPEIENALERSVYWTEKFSQLNFPSDDMGDIHFVSLQEEEYPILKGEIVSNKGLKVTKEEFKELFTEFQVSYSTAKKCRIRGKEIYVAGAVSRFNNSFEKLSEIAVKTAKKIGLHPPVKNSFKTLLIRMIEIVHSLEKSIQLIKNYKKPSENSKITVKKSSGTGVSEAPRGILWHRYSFDEKGRILEADIVPPTSQNQDIMEENVKNHLKKVKNKDIDYLTSEAEKIIRNYDPCISCATHFLKIDKNLKSCKIF</sequence>
<comment type="caution">
    <text evidence="6">The sequence shown here is derived from an EMBL/GenBank/DDBJ whole genome shotgun (WGS) entry which is preliminary data.</text>
</comment>
<keyword evidence="7" id="KW-1185">Reference proteome</keyword>
<keyword evidence="4" id="KW-0479">Metal-binding</keyword>
<comment type="similarity">
    <text evidence="2">Belongs to the [NiFe]/[NiFeSe] hydrogenase large subunit family.</text>
</comment>
<dbReference type="SUPFAM" id="SSF56762">
    <property type="entry name" value="HydB/Nqo4-like"/>
    <property type="match status" value="1"/>
</dbReference>
<dbReference type="RefSeq" id="WP_200674325.1">
    <property type="nucleotide sequence ID" value="NZ_JAACYA010000002.1"/>
</dbReference>
<reference evidence="6 7" key="1">
    <citation type="journal article" date="2021" name="Syst. Appl. Microbiol.">
        <title>Persephonella atlantica sp. nov.: How to adapt to physico-chemical gradients in high temperature hydrothermal habitats.</title>
        <authorList>
            <person name="Francois D.X."/>
            <person name="Godfroy A."/>
            <person name="Mathien C."/>
            <person name="Aube J."/>
            <person name="Cathalot C."/>
            <person name="Lesongeur F."/>
            <person name="L'Haridon S."/>
            <person name="Philippon X."/>
            <person name="Roussel E.G."/>
        </authorList>
    </citation>
    <scope>NUCLEOTIDE SEQUENCE [LARGE SCALE GENOMIC DNA]</scope>
    <source>
        <strain evidence="6 7">MO1340</strain>
    </source>
</reference>
<organism evidence="6 7">
    <name type="scientific">Persephonella atlantica</name>
    <dbReference type="NCBI Taxonomy" id="2699429"/>
    <lineage>
        <taxon>Bacteria</taxon>
        <taxon>Pseudomonadati</taxon>
        <taxon>Aquificota</taxon>
        <taxon>Aquificia</taxon>
        <taxon>Aquificales</taxon>
        <taxon>Hydrogenothermaceae</taxon>
        <taxon>Persephonella</taxon>
    </lineage>
</organism>
<dbReference type="Pfam" id="PF00374">
    <property type="entry name" value="NiFeSe_Hases"/>
    <property type="match status" value="2"/>
</dbReference>
<gene>
    <name evidence="6" type="ORF">GWK41_07565</name>
</gene>
<keyword evidence="3" id="KW-0533">Nickel</keyword>
<evidence type="ECO:0000256" key="2">
    <source>
        <dbReference type="ARBA" id="ARBA00009292"/>
    </source>
</evidence>
<evidence type="ECO:0000256" key="3">
    <source>
        <dbReference type="ARBA" id="ARBA00022596"/>
    </source>
</evidence>